<dbReference type="Proteomes" id="UP000031938">
    <property type="component" value="Unassembled WGS sequence"/>
</dbReference>
<evidence type="ECO:0000313" key="2">
    <source>
        <dbReference type="EMBL" id="KIL45118.1"/>
    </source>
</evidence>
<organism evidence="2 3">
    <name type="scientific">Jeotgalibacillus soli</name>
    <dbReference type="NCBI Taxonomy" id="889306"/>
    <lineage>
        <taxon>Bacteria</taxon>
        <taxon>Bacillati</taxon>
        <taxon>Bacillota</taxon>
        <taxon>Bacilli</taxon>
        <taxon>Bacillales</taxon>
        <taxon>Caryophanaceae</taxon>
        <taxon>Jeotgalibacillus</taxon>
    </lineage>
</organism>
<accession>A0A0C2VM83</accession>
<name>A0A0C2VM83_9BACL</name>
<evidence type="ECO:0000313" key="3">
    <source>
        <dbReference type="Proteomes" id="UP000031938"/>
    </source>
</evidence>
<keyword evidence="1" id="KW-0472">Membrane</keyword>
<dbReference type="PATRIC" id="fig|889306.3.peg.2675"/>
<dbReference type="AlphaFoldDB" id="A0A0C2VM83"/>
<proteinExistence type="predicted"/>
<comment type="caution">
    <text evidence="2">The sequence shown here is derived from an EMBL/GenBank/DDBJ whole genome shotgun (WGS) entry which is preliminary data.</text>
</comment>
<dbReference type="EMBL" id="JXRP01000018">
    <property type="protein sequence ID" value="KIL45118.1"/>
    <property type="molecule type" value="Genomic_DNA"/>
</dbReference>
<keyword evidence="1" id="KW-0812">Transmembrane</keyword>
<sequence length="53" mass="6315">MNAMFFRKMSKTEITNWEKGISVGFYTYMTLLFIDYMSTVIFDRQAFTSIIIL</sequence>
<reference evidence="2 3" key="1">
    <citation type="submission" date="2015-01" db="EMBL/GenBank/DDBJ databases">
        <title>Genome sequencing of Jeotgalibacillus soli.</title>
        <authorList>
            <person name="Goh K.M."/>
            <person name="Chan K.-G."/>
            <person name="Yaakop A.S."/>
            <person name="Ee R."/>
            <person name="Gan H.M."/>
            <person name="Chan C.S."/>
        </authorList>
    </citation>
    <scope>NUCLEOTIDE SEQUENCE [LARGE SCALE GENOMIC DNA]</scope>
    <source>
        <strain evidence="2 3">P9</strain>
    </source>
</reference>
<feature type="transmembrane region" description="Helical" evidence="1">
    <location>
        <begin position="21"/>
        <end position="42"/>
    </location>
</feature>
<gene>
    <name evidence="2" type="ORF">KP78_26620</name>
</gene>
<keyword evidence="1" id="KW-1133">Transmembrane helix</keyword>
<keyword evidence="3" id="KW-1185">Reference proteome</keyword>
<protein>
    <submittedName>
        <fullName evidence="2">Uncharacterized protein</fullName>
    </submittedName>
</protein>
<evidence type="ECO:0000256" key="1">
    <source>
        <dbReference type="SAM" id="Phobius"/>
    </source>
</evidence>